<dbReference type="PROSITE" id="PS50217">
    <property type="entry name" value="BZIP"/>
    <property type="match status" value="1"/>
</dbReference>
<evidence type="ECO:0000313" key="5">
    <source>
        <dbReference type="EMBL" id="CAD9303327.1"/>
    </source>
</evidence>
<dbReference type="InterPro" id="IPR046347">
    <property type="entry name" value="bZIP_sf"/>
</dbReference>
<organism evidence="4">
    <name type="scientific">Grammatophora oceanica</name>
    <dbReference type="NCBI Taxonomy" id="210454"/>
    <lineage>
        <taxon>Eukaryota</taxon>
        <taxon>Sar</taxon>
        <taxon>Stramenopiles</taxon>
        <taxon>Ochrophyta</taxon>
        <taxon>Bacillariophyta</taxon>
        <taxon>Fragilariophyceae</taxon>
        <taxon>Fragilariophycidae</taxon>
        <taxon>Rhabdonematales</taxon>
        <taxon>Grammatophoraceae</taxon>
        <taxon>Grammatophora</taxon>
    </lineage>
</organism>
<dbReference type="SMART" id="SM00338">
    <property type="entry name" value="BRLZ"/>
    <property type="match status" value="1"/>
</dbReference>
<sequence length="187" mass="20648">MDNSFAMATSETSSVTSQDQTYNLVPSQDEGAGKEQQHKARRGKKRSKSDLSDDELHEERKAANRRSAQRCRLRQKQLIEDLTVKADLLKEQVDTMQRDKALLKSQLDSALAENCKLRLESQQTMMARSAQQQQPKFAPNAAAGGMKFFPNAGLLANFNNSNPPFAIGGDGQAAAEAVLRQALFSFS</sequence>
<feature type="domain" description="BZIP" evidence="3">
    <location>
        <begin position="54"/>
        <end position="108"/>
    </location>
</feature>
<reference evidence="4" key="1">
    <citation type="submission" date="2021-01" db="EMBL/GenBank/DDBJ databases">
        <authorList>
            <person name="Corre E."/>
            <person name="Pelletier E."/>
            <person name="Niang G."/>
            <person name="Scheremetjew M."/>
            <person name="Finn R."/>
            <person name="Kale V."/>
            <person name="Holt S."/>
            <person name="Cochrane G."/>
            <person name="Meng A."/>
            <person name="Brown T."/>
            <person name="Cohen L."/>
        </authorList>
    </citation>
    <scope>NUCLEOTIDE SEQUENCE</scope>
    <source>
        <strain evidence="4">CCMP 410</strain>
    </source>
</reference>
<dbReference type="InterPro" id="IPR004827">
    <property type="entry name" value="bZIP"/>
</dbReference>
<feature type="compositionally biased region" description="Polar residues" evidence="2">
    <location>
        <begin position="1"/>
        <end position="26"/>
    </location>
</feature>
<feature type="region of interest" description="Disordered" evidence="2">
    <location>
        <begin position="1"/>
        <end position="71"/>
    </location>
</feature>
<feature type="coiled-coil region" evidence="1">
    <location>
        <begin position="79"/>
        <end position="113"/>
    </location>
</feature>
<dbReference type="CDD" id="cd14686">
    <property type="entry name" value="bZIP"/>
    <property type="match status" value="1"/>
</dbReference>
<dbReference type="PROSITE" id="PS00036">
    <property type="entry name" value="BZIP_BASIC"/>
    <property type="match status" value="1"/>
</dbReference>
<evidence type="ECO:0000256" key="2">
    <source>
        <dbReference type="SAM" id="MobiDB-lite"/>
    </source>
</evidence>
<dbReference type="EMBL" id="HBGK01043655">
    <property type="protein sequence ID" value="CAD9303325.1"/>
    <property type="molecule type" value="Transcribed_RNA"/>
</dbReference>
<accession>A0A6U5P3L7</accession>
<dbReference type="GO" id="GO:0003700">
    <property type="term" value="F:DNA-binding transcription factor activity"/>
    <property type="evidence" value="ECO:0007669"/>
    <property type="project" value="InterPro"/>
</dbReference>
<proteinExistence type="predicted"/>
<dbReference type="Pfam" id="PF00170">
    <property type="entry name" value="bZIP_1"/>
    <property type="match status" value="1"/>
</dbReference>
<evidence type="ECO:0000256" key="1">
    <source>
        <dbReference type="SAM" id="Coils"/>
    </source>
</evidence>
<dbReference type="SUPFAM" id="SSF57959">
    <property type="entry name" value="Leucine zipper domain"/>
    <property type="match status" value="1"/>
</dbReference>
<dbReference type="EMBL" id="HBGK01043656">
    <property type="protein sequence ID" value="CAD9303327.1"/>
    <property type="molecule type" value="Transcribed_RNA"/>
</dbReference>
<evidence type="ECO:0000259" key="3">
    <source>
        <dbReference type="PROSITE" id="PS50217"/>
    </source>
</evidence>
<gene>
    <name evidence="4" type="ORF">GOCE00092_LOCUS22913</name>
    <name evidence="5" type="ORF">GOCE00092_LOCUS22914</name>
</gene>
<keyword evidence="1" id="KW-0175">Coiled coil</keyword>
<dbReference type="AlphaFoldDB" id="A0A6U5P3L7"/>
<dbReference type="Gene3D" id="1.20.5.170">
    <property type="match status" value="1"/>
</dbReference>
<name>A0A6U5P3L7_9STRA</name>
<protein>
    <recommendedName>
        <fullName evidence="3">BZIP domain-containing protein</fullName>
    </recommendedName>
</protein>
<evidence type="ECO:0000313" key="4">
    <source>
        <dbReference type="EMBL" id="CAD9303325.1"/>
    </source>
</evidence>